<dbReference type="Gene3D" id="3.90.930.1">
    <property type="match status" value="1"/>
</dbReference>
<name>A0A1B2M309_9GAMM</name>
<reference evidence="4 5" key="1">
    <citation type="submission" date="2016-08" db="EMBL/GenBank/DDBJ databases">
        <authorList>
            <person name="Seilhamer J.J."/>
        </authorList>
    </citation>
    <scope>NUCLEOTIDE SEQUENCE [LARGE SCALE GENOMIC DNA]</scope>
    <source>
        <strain evidence="4 5">BRTC-1</strain>
    </source>
</reference>
<dbReference type="InterPro" id="IPR050708">
    <property type="entry name" value="T6SS_VgrG/RHS"/>
</dbReference>
<dbReference type="OrthoDB" id="9816400at2"/>
<gene>
    <name evidence="4" type="ORF">BFG52_15360</name>
</gene>
<evidence type="ECO:0000259" key="2">
    <source>
        <dbReference type="Pfam" id="PF03527"/>
    </source>
</evidence>
<dbReference type="STRING" id="1789224.BFG52_15360"/>
<dbReference type="Gene3D" id="2.180.10.10">
    <property type="entry name" value="RHS repeat-associated core"/>
    <property type="match status" value="2"/>
</dbReference>
<dbReference type="InterPro" id="IPR001826">
    <property type="entry name" value="RHS"/>
</dbReference>
<dbReference type="PANTHER" id="PTHR32305">
    <property type="match status" value="1"/>
</dbReference>
<evidence type="ECO:0000259" key="3">
    <source>
        <dbReference type="Pfam" id="PF25023"/>
    </source>
</evidence>
<feature type="domain" description="Teneurin-like YD-shell" evidence="3">
    <location>
        <begin position="792"/>
        <end position="1196"/>
    </location>
</feature>
<evidence type="ECO:0000313" key="5">
    <source>
        <dbReference type="Proteomes" id="UP000093391"/>
    </source>
</evidence>
<dbReference type="NCBIfam" id="TIGR01643">
    <property type="entry name" value="YD_repeat_2x"/>
    <property type="match status" value="5"/>
</dbReference>
<dbReference type="PRINTS" id="PR00394">
    <property type="entry name" value="RHSPROTEIN"/>
</dbReference>
<keyword evidence="5" id="KW-1185">Reference proteome</keyword>
<dbReference type="NCBIfam" id="TIGR03696">
    <property type="entry name" value="Rhs_assc_core"/>
    <property type="match status" value="1"/>
</dbReference>
<feature type="domain" description="Teneurin-like YD-shell" evidence="3">
    <location>
        <begin position="625"/>
        <end position="787"/>
    </location>
</feature>
<feature type="domain" description="RHS protein conserved region" evidence="2">
    <location>
        <begin position="1286"/>
        <end position="1319"/>
    </location>
</feature>
<dbReference type="InterPro" id="IPR031325">
    <property type="entry name" value="RHS_repeat"/>
</dbReference>
<dbReference type="Pfam" id="PF25023">
    <property type="entry name" value="TEN_YD-shell"/>
    <property type="match status" value="2"/>
</dbReference>
<dbReference type="Pfam" id="PF05593">
    <property type="entry name" value="RHS_repeat"/>
    <property type="match status" value="1"/>
</dbReference>
<sequence>MNSEVDIQQTADFSLAVFNLESVTHLADHKMLANQIQSYLHVCGQTSLQALQSSASVATVANIFALTGSVLDLILYSTQPMTAADGVKQSALLSANLIGLFLPPMSEAHARIALRPMFGLMAECLYKENGKISSSDLRRLELHLNAHIAGDFELFLKETQGKLAGLLASASALAIQILTTIASPSLGQALPSLGQSAAADQRDPKQQFSNWASPLITLLDAPSAADATPKLKAIATTPLQQQVTLALATVTGAIQQQANAGLPYSLAWLLQQALAAIQANKHKGNASVPINQTGEYERHTKGDTLEFVSLQANALNAPPCSNSNSQTSGSISYAIGAERIQHADFYLAKIGFNFIRRYNSQLNALDDSVIGARWMTPFSNCIIQNSAGFYLLDGNSRKIQLPADIIDKVYEVPYEGIVVQPSEQVSDILTVSFGGDWLYHFQSFDGGQRYDLVLEQHVKTDEKIVLRYMQTQQQSFLQQVEFQLKSATQTLKFAYNDQLKIMAVFVDDQVEALARYEYDQQGNLIKAFDENGHHREYRYNTAHQLIRYTDRTGRGQNIRYDSTAADAKAVEEWRDDGSFKTHLEWHDRLRQVTVYNADDIPTHYYFDLDGFTYRTRLADGRESWYSRDQQKRITRQIDFFGRETQQEYNEQGLLNKIVQPNGGVVRFAYDEQGQLVEIKDPEGNIWRQQYDAKGNISQQIDPLNHKTQFKYNDQGQLIEITDALGGQKKIQYNALGQASSFTDCSGKTSSWEYDDRGRLIAEISANGIKTQYQYSQSGADKGQLKAVIYADGLMERFERDQEGRLLKHYNPQGKPTVYQYNPAGLLQQRIDANQHQVSYLWDRAGRLNKLINENHAEYLFHYDQFGQLSSERSFDGEEKHYRYSDLGLLQEILQPNIKTVVNYHADGAIASKQFIYRQSGIQQQQRFAYNLNQQLNLAENEHSRLQYYYDQLGRLAREHQQYLLPDAASLSAVLRYEYDALGNLLKTIRPDGQEQTWLNYGSGHVYGVVFNQQDLVAFKRDDLHREVERLLANGLVEQKEYNHVGLLTAQRIFSEDADHATHYQAQREYHYDQNYLLTQVTDSRLGQINYQYDPVGRLLKSQGQHLQESFTFDPAGNLIDANTTGQSKINNNLQTQYQGAHYRYDAQGNVVEKQYQGKVLKLQWDNLNRLKHSDYDGLQTDYGYDVLGRRIFKKQGRELTLFGWDGDLMIWESYQNQADDHAAYTKHYLYEPNSFVPLLHTGYQQFIQLIETPDYSQYQTKPYSVYKDPVWKDTRKQRAELERTLFYHCDQIGTPQVLSNELGESVWDICLNTWGQALEIKASDNLLEQTNIRFQGQYYDVETGLHYNRYRYYEPHSARYIGKDPIGLDGGLNLFNYTEGNPLKYTDPTGETPAVAAPAVIAGGAAIIGGAACYINNCGEVIPAAMAAGEKAWDSTIELITPAKKACPPCTPYPVGTIGYQGPKTSVRGAHGTRAGTGEEHYILFEVQQNPSTCQCRWQENKKIAGHHYMVQPNIFIAVNLNGKNRPPSYP</sequence>
<protein>
    <submittedName>
        <fullName evidence="4">Type IV secretion protein Rhs</fullName>
    </submittedName>
</protein>
<dbReference type="Proteomes" id="UP000093391">
    <property type="component" value="Chromosome"/>
</dbReference>
<dbReference type="InterPro" id="IPR056823">
    <property type="entry name" value="TEN-like_YD-shell"/>
</dbReference>
<dbReference type="EMBL" id="CP016895">
    <property type="protein sequence ID" value="AOA59586.1"/>
    <property type="molecule type" value="Genomic_DNA"/>
</dbReference>
<evidence type="ECO:0000256" key="1">
    <source>
        <dbReference type="ARBA" id="ARBA00022737"/>
    </source>
</evidence>
<dbReference type="RefSeq" id="WP_067558200.1">
    <property type="nucleotide sequence ID" value="NZ_CP016895.1"/>
</dbReference>
<dbReference type="CDD" id="cd20743">
    <property type="entry name" value="FIX_RhsA-like"/>
    <property type="match status" value="1"/>
</dbReference>
<proteinExistence type="predicted"/>
<keyword evidence="1" id="KW-0677">Repeat</keyword>
<accession>A0A1B2M309</accession>
<dbReference type="KEGG" id="ala:BFG52_15360"/>
<dbReference type="InterPro" id="IPR022385">
    <property type="entry name" value="Rhs_assc_core"/>
</dbReference>
<evidence type="ECO:0000313" key="4">
    <source>
        <dbReference type="EMBL" id="AOA59586.1"/>
    </source>
</evidence>
<organism evidence="4 5">
    <name type="scientific">Acinetobacter larvae</name>
    <dbReference type="NCBI Taxonomy" id="1789224"/>
    <lineage>
        <taxon>Bacteria</taxon>
        <taxon>Pseudomonadati</taxon>
        <taxon>Pseudomonadota</taxon>
        <taxon>Gammaproteobacteria</taxon>
        <taxon>Moraxellales</taxon>
        <taxon>Moraxellaceae</taxon>
        <taxon>Acinetobacter</taxon>
    </lineage>
</organism>
<dbReference type="Pfam" id="PF03527">
    <property type="entry name" value="RHS"/>
    <property type="match status" value="1"/>
</dbReference>
<dbReference type="PANTHER" id="PTHR32305:SF15">
    <property type="entry name" value="PROTEIN RHSA-RELATED"/>
    <property type="match status" value="1"/>
</dbReference>
<dbReference type="InterPro" id="IPR006530">
    <property type="entry name" value="YD"/>
</dbReference>